<reference evidence="2" key="1">
    <citation type="journal article" date="2014" name="Front. Microbiol.">
        <title>High frequency of phylogenetically diverse reductive dehalogenase-homologous genes in deep subseafloor sedimentary metagenomes.</title>
        <authorList>
            <person name="Kawai M."/>
            <person name="Futagami T."/>
            <person name="Toyoda A."/>
            <person name="Takaki Y."/>
            <person name="Nishi S."/>
            <person name="Hori S."/>
            <person name="Arai W."/>
            <person name="Tsubouchi T."/>
            <person name="Morono Y."/>
            <person name="Uchiyama I."/>
            <person name="Ito T."/>
            <person name="Fujiyama A."/>
            <person name="Inagaki F."/>
            <person name="Takami H."/>
        </authorList>
    </citation>
    <scope>NUCLEOTIDE SEQUENCE</scope>
    <source>
        <strain evidence="2">Expedition CK06-06</strain>
    </source>
</reference>
<evidence type="ECO:0000259" key="1">
    <source>
        <dbReference type="Pfam" id="PF17827"/>
    </source>
</evidence>
<dbReference type="EMBL" id="BARV01045082">
    <property type="protein sequence ID" value="GAI65762.1"/>
    <property type="molecule type" value="Genomic_DNA"/>
</dbReference>
<organism evidence="2">
    <name type="scientific">marine sediment metagenome</name>
    <dbReference type="NCBI Taxonomy" id="412755"/>
    <lineage>
        <taxon>unclassified sequences</taxon>
        <taxon>metagenomes</taxon>
        <taxon>ecological metagenomes</taxon>
    </lineage>
</organism>
<name>X1QB86_9ZZZZ</name>
<dbReference type="Gene3D" id="1.10.8.10">
    <property type="entry name" value="DNA helicase RuvA subunit, C-terminal domain"/>
    <property type="match status" value="1"/>
</dbReference>
<comment type="caution">
    <text evidence="2">The sequence shown here is derived from an EMBL/GenBank/DDBJ whole genome shotgun (WGS) entry which is preliminary data.</text>
</comment>
<gene>
    <name evidence="2" type="ORF">S06H3_66285</name>
</gene>
<proteinExistence type="predicted"/>
<dbReference type="AlphaFoldDB" id="X1QB86"/>
<sequence length="59" mass="7126">MELETNVYIDGFNLYYAIKFSPYKWLDYELNSKEEKNLRHLIERRLSGEPAAYITGHRE</sequence>
<evidence type="ECO:0000313" key="2">
    <source>
        <dbReference type="EMBL" id="GAI65762.1"/>
    </source>
</evidence>
<feature type="non-terminal residue" evidence="2">
    <location>
        <position position="59"/>
    </location>
</feature>
<protein>
    <recommendedName>
        <fullName evidence="1">Release factor glutamine methyltransferase N-terminal domain-containing protein</fullName>
    </recommendedName>
</protein>
<feature type="domain" description="Release factor glutamine methyltransferase N-terminal" evidence="1">
    <location>
        <begin position="25"/>
        <end position="56"/>
    </location>
</feature>
<dbReference type="InterPro" id="IPR040758">
    <property type="entry name" value="PrmC_N"/>
</dbReference>
<accession>X1QB86</accession>
<dbReference type="Pfam" id="PF17827">
    <property type="entry name" value="PrmC_N"/>
    <property type="match status" value="1"/>
</dbReference>